<feature type="region of interest" description="Disordered" evidence="1">
    <location>
        <begin position="67"/>
        <end position="98"/>
    </location>
</feature>
<dbReference type="AlphaFoldDB" id="A0AAV7R8C0"/>
<evidence type="ECO:0000313" key="2">
    <source>
        <dbReference type="EMBL" id="KAJ1147947.1"/>
    </source>
</evidence>
<reference evidence="2" key="1">
    <citation type="journal article" date="2022" name="bioRxiv">
        <title>Sequencing and chromosome-scale assembly of the giantPleurodeles waltlgenome.</title>
        <authorList>
            <person name="Brown T."/>
            <person name="Elewa A."/>
            <person name="Iarovenko S."/>
            <person name="Subramanian E."/>
            <person name="Araus A.J."/>
            <person name="Petzold A."/>
            <person name="Susuki M."/>
            <person name="Suzuki K.-i.T."/>
            <person name="Hayashi T."/>
            <person name="Toyoda A."/>
            <person name="Oliveira C."/>
            <person name="Osipova E."/>
            <person name="Leigh N.D."/>
            <person name="Simon A."/>
            <person name="Yun M.H."/>
        </authorList>
    </citation>
    <scope>NUCLEOTIDE SEQUENCE</scope>
    <source>
        <strain evidence="2">20211129_DDA</strain>
        <tissue evidence="2">Liver</tissue>
    </source>
</reference>
<feature type="region of interest" description="Disordered" evidence="1">
    <location>
        <begin position="17"/>
        <end position="41"/>
    </location>
</feature>
<comment type="caution">
    <text evidence="2">The sequence shown here is derived from an EMBL/GenBank/DDBJ whole genome shotgun (WGS) entry which is preliminary data.</text>
</comment>
<keyword evidence="3" id="KW-1185">Reference proteome</keyword>
<name>A0AAV7R8C0_PLEWA</name>
<protein>
    <submittedName>
        <fullName evidence="2">Uncharacterized protein</fullName>
    </submittedName>
</protein>
<evidence type="ECO:0000256" key="1">
    <source>
        <dbReference type="SAM" id="MobiDB-lite"/>
    </source>
</evidence>
<evidence type="ECO:0000313" key="3">
    <source>
        <dbReference type="Proteomes" id="UP001066276"/>
    </source>
</evidence>
<gene>
    <name evidence="2" type="ORF">NDU88_000788</name>
</gene>
<organism evidence="2 3">
    <name type="scientific">Pleurodeles waltl</name>
    <name type="common">Iberian ribbed newt</name>
    <dbReference type="NCBI Taxonomy" id="8319"/>
    <lineage>
        <taxon>Eukaryota</taxon>
        <taxon>Metazoa</taxon>
        <taxon>Chordata</taxon>
        <taxon>Craniata</taxon>
        <taxon>Vertebrata</taxon>
        <taxon>Euteleostomi</taxon>
        <taxon>Amphibia</taxon>
        <taxon>Batrachia</taxon>
        <taxon>Caudata</taxon>
        <taxon>Salamandroidea</taxon>
        <taxon>Salamandridae</taxon>
        <taxon>Pleurodelinae</taxon>
        <taxon>Pleurodeles</taxon>
    </lineage>
</organism>
<dbReference type="EMBL" id="JANPWB010000009">
    <property type="protein sequence ID" value="KAJ1147947.1"/>
    <property type="molecule type" value="Genomic_DNA"/>
</dbReference>
<proteinExistence type="predicted"/>
<sequence length="98" mass="10628">MQEDLLLPLCGVRKGWEPKRQATPRAGACQAQKRSESPARETLLSQIGSVLNAPSGDRPSLHHALGQESAARDNQYKNARNADMLLAPGSHNKQSAEN</sequence>
<dbReference type="Proteomes" id="UP001066276">
    <property type="component" value="Chromosome 5"/>
</dbReference>
<accession>A0AAV7R8C0</accession>